<dbReference type="Pfam" id="PF00155">
    <property type="entry name" value="Aminotran_1_2"/>
    <property type="match status" value="1"/>
</dbReference>
<dbReference type="GO" id="GO:0030170">
    <property type="term" value="F:pyridoxal phosphate binding"/>
    <property type="evidence" value="ECO:0007669"/>
    <property type="project" value="InterPro"/>
</dbReference>
<name>A0A7K1J3E0_9BIFI</name>
<evidence type="ECO:0000259" key="8">
    <source>
        <dbReference type="Pfam" id="PF00155"/>
    </source>
</evidence>
<dbReference type="CDD" id="cd00093">
    <property type="entry name" value="HTH_XRE"/>
    <property type="match status" value="1"/>
</dbReference>
<dbReference type="CDD" id="cd00609">
    <property type="entry name" value="AAT_like"/>
    <property type="match status" value="1"/>
</dbReference>
<feature type="compositionally biased region" description="Basic and acidic residues" evidence="7">
    <location>
        <begin position="94"/>
        <end position="117"/>
    </location>
</feature>
<proteinExistence type="inferred from homology"/>
<keyword evidence="10" id="KW-1185">Reference proteome</keyword>
<protein>
    <recommendedName>
        <fullName evidence="6">alanine transaminase</fullName>
        <ecNumber evidence="6">2.6.1.2</ecNumber>
    </recommendedName>
</protein>
<dbReference type="Gene3D" id="3.90.1150.10">
    <property type="entry name" value="Aspartate Aminotransferase, domain 1"/>
    <property type="match status" value="1"/>
</dbReference>
<dbReference type="InterPro" id="IPR015421">
    <property type="entry name" value="PyrdxlP-dep_Trfase_major"/>
</dbReference>
<evidence type="ECO:0000256" key="2">
    <source>
        <dbReference type="ARBA" id="ARBA00007441"/>
    </source>
</evidence>
<sequence length="544" mass="61112">MAQFNDRLNQAMELRGIKQIDFVKAAHEHGVKLGRSHISQYVSGKTRPRKDIEYFLAAVLRVNEHWLAGENVPFDDDPATFAHVSQQIAEANHIETSEHHTQSPKEQEHHMEPEHNSDVQNPSFPDVPASVNDEPSMPTTRRTFTKSHKLDNVLYDVRGPVVDEAARMEAAGMHVMKLNIGNPAPFGFRTPDEVVADMAHQLADTEGYSASKGLFSARKAIMQYAQLKHLPNVDVEDIYTGNGVSELINLSMSALLDNGDEVLLPAPDYPLWTACVTLAGGKAVHYICDEQSDWYPDIDDMRSKITDRTKAIVIINPNNPTGALYPTEVLQQIVDLAREHQLMIFSDEIYDRLVMDGLEHTSIASLAPDLFCVTYSGLSKSHMIAGYRIGWMILSGNKAIAKDYIEGLDMLTNMRICSNVPAQSVVQTALGGHQSVKDYLVPGGRIYEQREYIYEALNSIDGITAVKPKAAFYIFPKIDTKKFNIHNDEQFALDLLHDQKLLIVQGSGFNWHEPNHLRVVYLPRVEVLKDATAKLTNFFSYYHQ</sequence>
<comment type="cofactor">
    <cofactor evidence="1">
        <name>pyridoxal 5'-phosphate</name>
        <dbReference type="ChEBI" id="CHEBI:597326"/>
    </cofactor>
</comment>
<dbReference type="RefSeq" id="WP_155588158.1">
    <property type="nucleotide sequence ID" value="NZ_WNLP01000001.1"/>
</dbReference>
<dbReference type="InterPro" id="IPR015424">
    <property type="entry name" value="PyrdxlP-dep_Trfase"/>
</dbReference>
<dbReference type="SUPFAM" id="SSF53383">
    <property type="entry name" value="PLP-dependent transferases"/>
    <property type="match status" value="1"/>
</dbReference>
<evidence type="ECO:0000256" key="3">
    <source>
        <dbReference type="ARBA" id="ARBA00022576"/>
    </source>
</evidence>
<feature type="region of interest" description="Disordered" evidence="7">
    <location>
        <begin position="94"/>
        <end position="144"/>
    </location>
</feature>
<evidence type="ECO:0000256" key="6">
    <source>
        <dbReference type="ARBA" id="ARBA00026106"/>
    </source>
</evidence>
<dbReference type="Proteomes" id="UP000487882">
    <property type="component" value="Unassembled WGS sequence"/>
</dbReference>
<dbReference type="Gene3D" id="1.10.260.40">
    <property type="entry name" value="lambda repressor-like DNA-binding domains"/>
    <property type="match status" value="1"/>
</dbReference>
<comment type="similarity">
    <text evidence="2">Belongs to the class-I pyridoxal-phosphate-dependent aminotransferase family.</text>
</comment>
<dbReference type="PANTHER" id="PTHR43488">
    <property type="entry name" value="GLUTAMATE-PYRUVATE AMINOTRANSFERASE ALAA"/>
    <property type="match status" value="1"/>
</dbReference>
<keyword evidence="3 9" id="KW-0032">Aminotransferase</keyword>
<dbReference type="GO" id="GO:0003677">
    <property type="term" value="F:DNA binding"/>
    <property type="evidence" value="ECO:0007669"/>
    <property type="project" value="InterPro"/>
</dbReference>
<dbReference type="InterPro" id="IPR015422">
    <property type="entry name" value="PyrdxlP-dep_Trfase_small"/>
</dbReference>
<dbReference type="GO" id="GO:0004021">
    <property type="term" value="F:L-alanine:2-oxoglutarate aminotransferase activity"/>
    <property type="evidence" value="ECO:0007669"/>
    <property type="project" value="UniProtKB-EC"/>
</dbReference>
<evidence type="ECO:0000256" key="1">
    <source>
        <dbReference type="ARBA" id="ARBA00001933"/>
    </source>
</evidence>
<keyword evidence="5" id="KW-0663">Pyridoxal phosphate</keyword>
<keyword evidence="4 9" id="KW-0808">Transferase</keyword>
<dbReference type="Gene3D" id="3.40.640.10">
    <property type="entry name" value="Type I PLP-dependent aspartate aminotransferase-like (Major domain)"/>
    <property type="match status" value="1"/>
</dbReference>
<dbReference type="EC" id="2.6.1.2" evidence="6"/>
<dbReference type="InterPro" id="IPR010982">
    <property type="entry name" value="Lambda_DNA-bd_dom_sf"/>
</dbReference>
<evidence type="ECO:0000256" key="7">
    <source>
        <dbReference type="SAM" id="MobiDB-lite"/>
    </source>
</evidence>
<evidence type="ECO:0000256" key="5">
    <source>
        <dbReference type="ARBA" id="ARBA00022898"/>
    </source>
</evidence>
<dbReference type="EMBL" id="WNLP01000001">
    <property type="protein sequence ID" value="MUH59157.1"/>
    <property type="molecule type" value="Genomic_DNA"/>
</dbReference>
<evidence type="ECO:0000313" key="9">
    <source>
        <dbReference type="EMBL" id="MUH59157.1"/>
    </source>
</evidence>
<dbReference type="SUPFAM" id="SSF47413">
    <property type="entry name" value="lambda repressor-like DNA-binding domains"/>
    <property type="match status" value="1"/>
</dbReference>
<dbReference type="InterPro" id="IPR001387">
    <property type="entry name" value="Cro/C1-type_HTH"/>
</dbReference>
<feature type="domain" description="Aminotransferase class I/classII large" evidence="8">
    <location>
        <begin position="174"/>
        <end position="521"/>
    </location>
</feature>
<evidence type="ECO:0000313" key="10">
    <source>
        <dbReference type="Proteomes" id="UP000487882"/>
    </source>
</evidence>
<gene>
    <name evidence="9" type="ORF">GSD1FS_0473</name>
</gene>
<dbReference type="InterPro" id="IPR051926">
    <property type="entry name" value="Ala_Aminotransferase"/>
</dbReference>
<evidence type="ECO:0000256" key="4">
    <source>
        <dbReference type="ARBA" id="ARBA00022679"/>
    </source>
</evidence>
<dbReference type="AlphaFoldDB" id="A0A7K1J3E0"/>
<organism evidence="9 10">
    <name type="scientific">Bifidobacterium canis</name>
    <dbReference type="NCBI Taxonomy" id="2610880"/>
    <lineage>
        <taxon>Bacteria</taxon>
        <taxon>Bacillati</taxon>
        <taxon>Actinomycetota</taxon>
        <taxon>Actinomycetes</taxon>
        <taxon>Bifidobacteriales</taxon>
        <taxon>Bifidobacteriaceae</taxon>
        <taxon>Bifidobacterium</taxon>
    </lineage>
</organism>
<accession>A0A7K1J3E0</accession>
<dbReference type="InterPro" id="IPR004839">
    <property type="entry name" value="Aminotransferase_I/II_large"/>
</dbReference>
<reference evidence="9 10" key="1">
    <citation type="submission" date="2019-09" db="EMBL/GenBank/DDBJ databases">
        <title>Bifidobacterium canis sp. nov., isolated from the digestive tract of German Shepherd dog puppy.</title>
        <authorList>
            <person name="Bunesova V."/>
        </authorList>
    </citation>
    <scope>NUCLEOTIDE SEQUENCE [LARGE SCALE GENOMIC DNA]</scope>
    <source>
        <strain evidence="9 10">GSD1FS</strain>
    </source>
</reference>
<dbReference type="PANTHER" id="PTHR43488:SF2">
    <property type="entry name" value="GLUTAMATE-PYRUVATE AMINOTRANSFERASE ALAA"/>
    <property type="match status" value="1"/>
</dbReference>
<comment type="caution">
    <text evidence="9">The sequence shown here is derived from an EMBL/GenBank/DDBJ whole genome shotgun (WGS) entry which is preliminary data.</text>
</comment>